<evidence type="ECO:0000313" key="2">
    <source>
        <dbReference type="Proteomes" id="UP000034201"/>
    </source>
</evidence>
<reference evidence="1 2" key="1">
    <citation type="journal article" date="2015" name="Nature">
        <title>rRNA introns, odd ribosomes, and small enigmatic genomes across a large radiation of phyla.</title>
        <authorList>
            <person name="Brown C.T."/>
            <person name="Hug L.A."/>
            <person name="Thomas B.C."/>
            <person name="Sharon I."/>
            <person name="Castelle C.J."/>
            <person name="Singh A."/>
            <person name="Wilkins M.J."/>
            <person name="Williams K.H."/>
            <person name="Banfield J.F."/>
        </authorList>
    </citation>
    <scope>NUCLEOTIDE SEQUENCE [LARGE SCALE GENOMIC DNA]</scope>
</reference>
<gene>
    <name evidence="1" type="ORF">UY61_C0002G0004</name>
</gene>
<dbReference type="Proteomes" id="UP000034201">
    <property type="component" value="Unassembled WGS sequence"/>
</dbReference>
<name>A0A0G1WSV0_9BACT</name>
<dbReference type="Pfam" id="PF13238">
    <property type="entry name" value="AAA_18"/>
    <property type="match status" value="1"/>
</dbReference>
<comment type="caution">
    <text evidence="1">The sequence shown here is derived from an EMBL/GenBank/DDBJ whole genome shotgun (WGS) entry which is preliminary data.</text>
</comment>
<dbReference type="EMBL" id="LCQQ01000002">
    <property type="protein sequence ID" value="KKW21620.1"/>
    <property type="molecule type" value="Genomic_DNA"/>
</dbReference>
<evidence type="ECO:0000313" key="1">
    <source>
        <dbReference type="EMBL" id="KKW21620.1"/>
    </source>
</evidence>
<protein>
    <recommendedName>
        <fullName evidence="3">Dephospho-CoA kinase</fullName>
    </recommendedName>
</protein>
<accession>A0A0G1WSV0</accession>
<dbReference type="Gene3D" id="3.40.50.300">
    <property type="entry name" value="P-loop containing nucleotide triphosphate hydrolases"/>
    <property type="match status" value="1"/>
</dbReference>
<organism evidence="1 2">
    <name type="scientific">Candidatus Adlerbacteria bacterium GW2011_GWC1_50_9</name>
    <dbReference type="NCBI Taxonomy" id="1618608"/>
    <lineage>
        <taxon>Bacteria</taxon>
        <taxon>Candidatus Adleribacteriota</taxon>
    </lineage>
</organism>
<dbReference type="InterPro" id="IPR027417">
    <property type="entry name" value="P-loop_NTPase"/>
</dbReference>
<dbReference type="PANTHER" id="PTHR41930">
    <property type="entry name" value="UPF0200 PROTEIN MJ1399"/>
    <property type="match status" value="1"/>
</dbReference>
<sequence>MENPIIIAITGTFASGKDTAARFLEKKEFCHFSLSDEVREIIRERGSEPSRDEMFRVAQDVCVRYGNTYLAERVLEKIKKSDCKKYVVTSVRRSEEAQALKRSGAKLWAVDAPFEIRFERARSRGRIGDGITFEAFKAQEERELASEDPGGQQIGNVLRLADEKLDNGGSEKDFKRVIELLLEKV</sequence>
<proteinExistence type="predicted"/>
<dbReference type="AlphaFoldDB" id="A0A0G1WSV0"/>
<evidence type="ECO:0008006" key="3">
    <source>
        <dbReference type="Google" id="ProtNLM"/>
    </source>
</evidence>
<dbReference type="SUPFAM" id="SSF52540">
    <property type="entry name" value="P-loop containing nucleoside triphosphate hydrolases"/>
    <property type="match status" value="1"/>
</dbReference>
<dbReference type="PANTHER" id="PTHR41930:SF1">
    <property type="entry name" value="DEPHOSPHO-COA KINASE"/>
    <property type="match status" value="1"/>
</dbReference>